<keyword evidence="4" id="KW-0663">Pyridoxal phosphate</keyword>
<dbReference type="PROSITE" id="PS00770">
    <property type="entry name" value="AA_TRANSFER_CLASS_4"/>
    <property type="match status" value="1"/>
</dbReference>
<dbReference type="InterPro" id="IPR043131">
    <property type="entry name" value="BCAT-like_N"/>
</dbReference>
<evidence type="ECO:0000256" key="1">
    <source>
        <dbReference type="ARBA" id="ARBA00001933"/>
    </source>
</evidence>
<comment type="similarity">
    <text evidence="2">Belongs to the class-IV pyridoxal-phosphate-dependent aminotransferase family.</text>
</comment>
<dbReference type="InterPro" id="IPR050571">
    <property type="entry name" value="Class-IV_PLP-Dep_Aminotrnsfr"/>
</dbReference>
<dbReference type="AlphaFoldDB" id="A0A3B0X9P4"/>
<dbReference type="InterPro" id="IPR036038">
    <property type="entry name" value="Aminotransferase-like"/>
</dbReference>
<protein>
    <recommendedName>
        <fullName evidence="8">aminodeoxychorismate lyase</fullName>
        <ecNumber evidence="8">4.1.3.38</ecNumber>
    </recommendedName>
</protein>
<keyword evidence="6 10" id="KW-0456">Lyase</keyword>
<dbReference type="Gene3D" id="3.30.470.10">
    <property type="match status" value="1"/>
</dbReference>
<dbReference type="GO" id="GO:0005829">
    <property type="term" value="C:cytosol"/>
    <property type="evidence" value="ECO:0007669"/>
    <property type="project" value="TreeGrafter"/>
</dbReference>
<proteinExistence type="inferred from homology"/>
<dbReference type="EMBL" id="UOFG01000138">
    <property type="protein sequence ID" value="VAW61113.1"/>
    <property type="molecule type" value="Genomic_DNA"/>
</dbReference>
<comment type="catalytic activity">
    <reaction evidence="9">
        <text>4-amino-4-deoxychorismate = 4-aminobenzoate + pyruvate + H(+)</text>
        <dbReference type="Rhea" id="RHEA:16201"/>
        <dbReference type="ChEBI" id="CHEBI:15361"/>
        <dbReference type="ChEBI" id="CHEBI:15378"/>
        <dbReference type="ChEBI" id="CHEBI:17836"/>
        <dbReference type="ChEBI" id="CHEBI:58406"/>
        <dbReference type="EC" id="4.1.3.38"/>
    </reaction>
</comment>
<name>A0A3B0X9P4_9ZZZZ</name>
<evidence type="ECO:0000313" key="10">
    <source>
        <dbReference type="EMBL" id="VAW61113.1"/>
    </source>
</evidence>
<evidence type="ECO:0000256" key="2">
    <source>
        <dbReference type="ARBA" id="ARBA00009320"/>
    </source>
</evidence>
<organism evidence="10">
    <name type="scientific">hydrothermal vent metagenome</name>
    <dbReference type="NCBI Taxonomy" id="652676"/>
    <lineage>
        <taxon>unclassified sequences</taxon>
        <taxon>metagenomes</taxon>
        <taxon>ecological metagenomes</taxon>
    </lineage>
</organism>
<dbReference type="GO" id="GO:0008153">
    <property type="term" value="P:4-aminobenzoate biosynthetic process"/>
    <property type="evidence" value="ECO:0007669"/>
    <property type="project" value="TreeGrafter"/>
</dbReference>
<dbReference type="NCBIfam" id="TIGR03461">
    <property type="entry name" value="pabC_Proteo"/>
    <property type="match status" value="1"/>
</dbReference>
<comment type="cofactor">
    <cofactor evidence="1">
        <name>pyridoxal 5'-phosphate</name>
        <dbReference type="ChEBI" id="CHEBI:597326"/>
    </cofactor>
</comment>
<dbReference type="GO" id="GO:0046656">
    <property type="term" value="P:folic acid biosynthetic process"/>
    <property type="evidence" value="ECO:0007669"/>
    <property type="project" value="UniProtKB-KW"/>
</dbReference>
<evidence type="ECO:0000256" key="3">
    <source>
        <dbReference type="ARBA" id="ARBA00011738"/>
    </source>
</evidence>
<dbReference type="GO" id="GO:0030170">
    <property type="term" value="F:pyridoxal phosphate binding"/>
    <property type="evidence" value="ECO:0007669"/>
    <property type="project" value="InterPro"/>
</dbReference>
<dbReference type="InterPro" id="IPR018300">
    <property type="entry name" value="Aminotrans_IV_CS"/>
</dbReference>
<reference evidence="10" key="1">
    <citation type="submission" date="2018-06" db="EMBL/GenBank/DDBJ databases">
        <authorList>
            <person name="Zhirakovskaya E."/>
        </authorList>
    </citation>
    <scope>NUCLEOTIDE SEQUENCE</scope>
</reference>
<dbReference type="InterPro" id="IPR001544">
    <property type="entry name" value="Aminotrans_IV"/>
</dbReference>
<dbReference type="GO" id="GO:0008696">
    <property type="term" value="F:4-amino-4-deoxychorismate lyase activity"/>
    <property type="evidence" value="ECO:0007669"/>
    <property type="project" value="UniProtKB-EC"/>
</dbReference>
<dbReference type="SUPFAM" id="SSF56752">
    <property type="entry name" value="D-aminoacid aminotransferase-like PLP-dependent enzymes"/>
    <property type="match status" value="1"/>
</dbReference>
<evidence type="ECO:0000256" key="5">
    <source>
        <dbReference type="ARBA" id="ARBA00022909"/>
    </source>
</evidence>
<evidence type="ECO:0000256" key="4">
    <source>
        <dbReference type="ARBA" id="ARBA00022898"/>
    </source>
</evidence>
<dbReference type="PANTHER" id="PTHR42743">
    <property type="entry name" value="AMINO-ACID AMINOTRANSFERASE"/>
    <property type="match status" value="1"/>
</dbReference>
<comment type="subunit">
    <text evidence="3">Homodimer.</text>
</comment>
<evidence type="ECO:0000256" key="7">
    <source>
        <dbReference type="ARBA" id="ARBA00035633"/>
    </source>
</evidence>
<gene>
    <name evidence="10" type="ORF">MNBD_GAMMA11-3295</name>
</gene>
<keyword evidence="5" id="KW-0289">Folate biosynthesis</keyword>
<sequence>MKILVNGVENTCIDVRDRGFQYGDGLFETIAYKNNALQLWDEHMLRFQQGCERLSLPAVDERLWQVDIKKLQLQEDAVIKLSISRGVAGRGYAYNETDNLADNVTRVTAAYAWPNYTEAQVRDRLLGVTAIICKTPISVNPLLAGIKHLNRLDNVLARNEWHSSDIAEGFMLDNNQHVIEGTMSNVFCVLGEEIYTPLLQYCGVQGVMRQRVISQAREMGISVNVIEISKLNFLQMDALFVTSSLIGLWPVKKVIDDGVVTDFAMSGLVTDLQAGVCARALK</sequence>
<accession>A0A3B0X9P4</accession>
<dbReference type="EC" id="4.1.3.38" evidence="8"/>
<evidence type="ECO:0000256" key="9">
    <source>
        <dbReference type="ARBA" id="ARBA00049529"/>
    </source>
</evidence>
<evidence type="ECO:0000256" key="8">
    <source>
        <dbReference type="ARBA" id="ARBA00035676"/>
    </source>
</evidence>
<dbReference type="Pfam" id="PF01063">
    <property type="entry name" value="Aminotran_4"/>
    <property type="match status" value="1"/>
</dbReference>
<dbReference type="FunFam" id="3.20.10.10:FF:000002">
    <property type="entry name" value="D-alanine aminotransferase"/>
    <property type="match status" value="1"/>
</dbReference>
<comment type="pathway">
    <text evidence="7">Cofactor biosynthesis; tetrahydrofolate biosynthesis; 4-aminobenzoate from chorismate: step 2/2.</text>
</comment>
<dbReference type="PANTHER" id="PTHR42743:SF2">
    <property type="entry name" value="AMINODEOXYCHORISMATE LYASE"/>
    <property type="match status" value="1"/>
</dbReference>
<dbReference type="InterPro" id="IPR043132">
    <property type="entry name" value="BCAT-like_C"/>
</dbReference>
<dbReference type="InterPro" id="IPR017824">
    <property type="entry name" value="Aminodeoxychorismate_lyase_IV"/>
</dbReference>
<dbReference type="Gene3D" id="3.20.10.10">
    <property type="entry name" value="D-amino Acid Aminotransferase, subunit A, domain 2"/>
    <property type="match status" value="1"/>
</dbReference>
<evidence type="ECO:0000256" key="6">
    <source>
        <dbReference type="ARBA" id="ARBA00023239"/>
    </source>
</evidence>